<sequence length="129" mass="15041">MIKSHDTLNLNHSGKKSKGKLIFYPAWFICCVIITSNMSQMFHIRWEPNLKVIFFFLLCKIYYVHENGIYYVIAKLVCGCRKLHLPKIWDIYFSPLRRPLGPFPAVAVGAAITLHVEFPPKTFFWCSQS</sequence>
<protein>
    <submittedName>
        <fullName evidence="2">Uncharacterized protein</fullName>
    </submittedName>
</protein>
<comment type="caution">
    <text evidence="2">The sequence shown here is derived from an EMBL/GenBank/DDBJ whole genome shotgun (WGS) entry which is preliminary data.</text>
</comment>
<evidence type="ECO:0000313" key="2">
    <source>
        <dbReference type="EMBL" id="MED6185644.1"/>
    </source>
</evidence>
<evidence type="ECO:0000256" key="1">
    <source>
        <dbReference type="SAM" id="Phobius"/>
    </source>
</evidence>
<accession>A0ABU6WIF5</accession>
<evidence type="ECO:0000313" key="3">
    <source>
        <dbReference type="Proteomes" id="UP001341840"/>
    </source>
</evidence>
<keyword evidence="1" id="KW-0812">Transmembrane</keyword>
<organism evidence="2 3">
    <name type="scientific">Stylosanthes scabra</name>
    <dbReference type="NCBI Taxonomy" id="79078"/>
    <lineage>
        <taxon>Eukaryota</taxon>
        <taxon>Viridiplantae</taxon>
        <taxon>Streptophyta</taxon>
        <taxon>Embryophyta</taxon>
        <taxon>Tracheophyta</taxon>
        <taxon>Spermatophyta</taxon>
        <taxon>Magnoliopsida</taxon>
        <taxon>eudicotyledons</taxon>
        <taxon>Gunneridae</taxon>
        <taxon>Pentapetalae</taxon>
        <taxon>rosids</taxon>
        <taxon>fabids</taxon>
        <taxon>Fabales</taxon>
        <taxon>Fabaceae</taxon>
        <taxon>Papilionoideae</taxon>
        <taxon>50 kb inversion clade</taxon>
        <taxon>dalbergioids sensu lato</taxon>
        <taxon>Dalbergieae</taxon>
        <taxon>Pterocarpus clade</taxon>
        <taxon>Stylosanthes</taxon>
    </lineage>
</organism>
<reference evidence="2 3" key="1">
    <citation type="journal article" date="2023" name="Plants (Basel)">
        <title>Bridging the Gap: Combining Genomics and Transcriptomics Approaches to Understand Stylosanthes scabra, an Orphan Legume from the Brazilian Caatinga.</title>
        <authorList>
            <person name="Ferreira-Neto J.R.C."/>
            <person name="da Silva M.D."/>
            <person name="Binneck E."/>
            <person name="de Melo N.F."/>
            <person name="da Silva R.H."/>
            <person name="de Melo A.L.T.M."/>
            <person name="Pandolfi V."/>
            <person name="Bustamante F.O."/>
            <person name="Brasileiro-Vidal A.C."/>
            <person name="Benko-Iseppon A.M."/>
        </authorList>
    </citation>
    <scope>NUCLEOTIDE SEQUENCE [LARGE SCALE GENOMIC DNA]</scope>
    <source>
        <tissue evidence="2">Leaves</tissue>
    </source>
</reference>
<name>A0ABU6WIF5_9FABA</name>
<dbReference type="Proteomes" id="UP001341840">
    <property type="component" value="Unassembled WGS sequence"/>
</dbReference>
<gene>
    <name evidence="2" type="ORF">PIB30_059096</name>
</gene>
<keyword evidence="1" id="KW-0472">Membrane</keyword>
<feature type="transmembrane region" description="Helical" evidence="1">
    <location>
        <begin position="52"/>
        <end position="73"/>
    </location>
</feature>
<keyword evidence="1" id="KW-1133">Transmembrane helix</keyword>
<feature type="transmembrane region" description="Helical" evidence="1">
    <location>
        <begin position="21"/>
        <end position="40"/>
    </location>
</feature>
<dbReference type="EMBL" id="JASCZI010181747">
    <property type="protein sequence ID" value="MED6185644.1"/>
    <property type="molecule type" value="Genomic_DNA"/>
</dbReference>
<keyword evidence="3" id="KW-1185">Reference proteome</keyword>
<proteinExistence type="predicted"/>